<dbReference type="PANTHER" id="PTHR19317:SF0">
    <property type="entry name" value="PRENYLATED RAB ACCEPTOR PROTEIN 1"/>
    <property type="match status" value="1"/>
</dbReference>
<evidence type="ECO:0000256" key="5">
    <source>
        <dbReference type="SAM" id="MobiDB-lite"/>
    </source>
</evidence>
<keyword evidence="3 6" id="KW-1133">Transmembrane helix</keyword>
<dbReference type="AlphaFoldDB" id="A0AAJ0D7D4"/>
<feature type="compositionally biased region" description="Basic and acidic residues" evidence="5">
    <location>
        <begin position="473"/>
        <end position="482"/>
    </location>
</feature>
<evidence type="ECO:0000313" key="7">
    <source>
        <dbReference type="EMBL" id="KAK3048117.1"/>
    </source>
</evidence>
<evidence type="ECO:0000256" key="3">
    <source>
        <dbReference type="ARBA" id="ARBA00022989"/>
    </source>
</evidence>
<dbReference type="GO" id="GO:0005794">
    <property type="term" value="C:Golgi apparatus"/>
    <property type="evidence" value="ECO:0007669"/>
    <property type="project" value="TreeGrafter"/>
</dbReference>
<dbReference type="Proteomes" id="UP001271007">
    <property type="component" value="Unassembled WGS sequence"/>
</dbReference>
<feature type="region of interest" description="Disordered" evidence="5">
    <location>
        <begin position="319"/>
        <end position="418"/>
    </location>
</feature>
<feature type="compositionally biased region" description="Pro residues" evidence="5">
    <location>
        <begin position="566"/>
        <end position="575"/>
    </location>
</feature>
<keyword evidence="8" id="KW-1185">Reference proteome</keyword>
<dbReference type="GO" id="GO:0016020">
    <property type="term" value="C:membrane"/>
    <property type="evidence" value="ECO:0007669"/>
    <property type="project" value="UniProtKB-SubCell"/>
</dbReference>
<organism evidence="7 8">
    <name type="scientific">Extremus antarcticus</name>
    <dbReference type="NCBI Taxonomy" id="702011"/>
    <lineage>
        <taxon>Eukaryota</taxon>
        <taxon>Fungi</taxon>
        <taxon>Dikarya</taxon>
        <taxon>Ascomycota</taxon>
        <taxon>Pezizomycotina</taxon>
        <taxon>Dothideomycetes</taxon>
        <taxon>Dothideomycetidae</taxon>
        <taxon>Mycosphaerellales</taxon>
        <taxon>Extremaceae</taxon>
        <taxon>Extremus</taxon>
    </lineage>
</organism>
<comment type="caution">
    <text evidence="7">The sequence shown here is derived from an EMBL/GenBank/DDBJ whole genome shotgun (WGS) entry which is preliminary data.</text>
</comment>
<dbReference type="InterPro" id="IPR004895">
    <property type="entry name" value="Prenylated_rab_accept_PRA1"/>
</dbReference>
<feature type="compositionally biased region" description="Low complexity" evidence="5">
    <location>
        <begin position="391"/>
        <end position="404"/>
    </location>
</feature>
<protein>
    <submittedName>
        <fullName evidence="7">Prenylated Rab acceptor 1</fullName>
    </submittedName>
</protein>
<feature type="compositionally biased region" description="Pro residues" evidence="5">
    <location>
        <begin position="341"/>
        <end position="356"/>
    </location>
</feature>
<feature type="transmembrane region" description="Helical" evidence="6">
    <location>
        <begin position="72"/>
        <end position="104"/>
    </location>
</feature>
<feature type="compositionally biased region" description="Low complexity" evidence="5">
    <location>
        <begin position="457"/>
        <end position="466"/>
    </location>
</feature>
<evidence type="ECO:0000256" key="4">
    <source>
        <dbReference type="ARBA" id="ARBA00023136"/>
    </source>
</evidence>
<feature type="compositionally biased region" description="Low complexity" evidence="5">
    <location>
        <begin position="658"/>
        <end position="672"/>
    </location>
</feature>
<feature type="transmembrane region" description="Helical" evidence="6">
    <location>
        <begin position="124"/>
        <end position="149"/>
    </location>
</feature>
<keyword evidence="2 6" id="KW-0812">Transmembrane</keyword>
<evidence type="ECO:0000256" key="6">
    <source>
        <dbReference type="SAM" id="Phobius"/>
    </source>
</evidence>
<gene>
    <name evidence="7" type="primary">YIP3</name>
    <name evidence="7" type="ORF">LTR09_010456</name>
</gene>
<evidence type="ECO:0000313" key="8">
    <source>
        <dbReference type="Proteomes" id="UP001271007"/>
    </source>
</evidence>
<feature type="compositionally biased region" description="Low complexity" evidence="5">
    <location>
        <begin position="360"/>
        <end position="374"/>
    </location>
</feature>
<dbReference type="EMBL" id="JAWDJX010000052">
    <property type="protein sequence ID" value="KAK3048117.1"/>
    <property type="molecule type" value="Genomic_DNA"/>
</dbReference>
<proteinExistence type="predicted"/>
<sequence>MARINIPLEALASRLNLSGRFDSVRSQSITNRFANLKPISEFFDLKRLSKPKDFGDVQNRVNYNLSYFSSNYAVVFLMLSIYSLLTNLVLLFVILLVVGGMYGIGKLGGRDLDVGFARATTSQLYTGLLVIAVPLGIWASPITTFLWLIGASGVSILGHASFMEKDVAASFSEEAASNFGYRRSAAPSSPYDTGRPPGAPGVRRRYMQDWELRDERFEELEMSDEEDGQGVLVDPHSYAARDAARARAFRGDELYFDGYDVGQDRHPRRQMYDQGRRDDMMHEVEHRDQRGLAYQAQVRGKEEALIQSALGRIARARAKGKTNVNLSEEEMEALQRRNHPQPEPPPALASPPPTPAKIPKSSSKTNSRSNSSTNLAGQKTRKRGSTGLFGNGSSSSPAKSNSKAKVNRKSSSEQQVPQALPYPMAAPGVMIPGPDGIPVYAALPYPPPSPAYRRTNSGGSQPGSRSGSKHSRRESTPPERTDPYGQYPMRYYPPPSMRPPSSSSNRSLPDDLDWYPPSAPRTRSASNAHPVPYPHPDQDVQPSLPAAQAVQGSPRRNVSGPAYTPGYPPGYPPAQSPGYASLRRTPAGSSPLAPRPAPGYASYSDPAITGGGRTNSGLRQQVRDESSESSSGGGSSDDQGVQVDILADEGGGYSISRHAALPHGASHAASHAAPPPLPAGGSGIGNEARKRRGERR</sequence>
<accession>A0AAJ0D7D4</accession>
<dbReference type="PANTHER" id="PTHR19317">
    <property type="entry name" value="PRENYLATED RAB ACCEPTOR 1-RELATED"/>
    <property type="match status" value="1"/>
</dbReference>
<feature type="region of interest" description="Disordered" evidence="5">
    <location>
        <begin position="445"/>
        <end position="696"/>
    </location>
</feature>
<evidence type="ECO:0000256" key="2">
    <source>
        <dbReference type="ARBA" id="ARBA00022692"/>
    </source>
</evidence>
<reference evidence="7" key="1">
    <citation type="submission" date="2023-04" db="EMBL/GenBank/DDBJ databases">
        <title>Black Yeasts Isolated from many extreme environments.</title>
        <authorList>
            <person name="Coleine C."/>
            <person name="Stajich J.E."/>
            <person name="Selbmann L."/>
        </authorList>
    </citation>
    <scope>NUCLEOTIDE SEQUENCE</scope>
    <source>
        <strain evidence="7">CCFEE 5312</strain>
    </source>
</reference>
<keyword evidence="4 6" id="KW-0472">Membrane</keyword>
<name>A0AAJ0D7D4_9PEZI</name>
<comment type="subcellular location">
    <subcellularLocation>
        <location evidence="1">Membrane</location>
        <topology evidence="1">Multi-pass membrane protein</topology>
    </subcellularLocation>
</comment>
<dbReference type="Pfam" id="PF03208">
    <property type="entry name" value="PRA1"/>
    <property type="match status" value="1"/>
</dbReference>
<evidence type="ECO:0000256" key="1">
    <source>
        <dbReference type="ARBA" id="ARBA00004141"/>
    </source>
</evidence>